<reference evidence="4 5" key="1">
    <citation type="submission" date="2022-11" db="EMBL/GenBank/DDBJ databases">
        <title>Minimal conservation of predation-associated metabolite biosynthetic gene clusters underscores biosynthetic potential of Myxococcota including descriptions for ten novel species: Archangium lansinium sp. nov., Myxococcus landrumus sp. nov., Nannocystis bai.</title>
        <authorList>
            <person name="Ahearne A."/>
            <person name="Stevens C."/>
            <person name="Dowd S."/>
        </authorList>
    </citation>
    <scope>NUCLEOTIDE SEQUENCE [LARGE SCALE GENOMIC DNA]</scope>
    <source>
        <strain evidence="4 5">BB15-2</strain>
    </source>
</reference>
<dbReference type="PROSITE" id="PS50977">
    <property type="entry name" value="HTH_TETR_2"/>
    <property type="match status" value="1"/>
</dbReference>
<evidence type="ECO:0000256" key="2">
    <source>
        <dbReference type="PROSITE-ProRule" id="PRU00335"/>
    </source>
</evidence>
<dbReference type="InterPro" id="IPR009057">
    <property type="entry name" value="Homeodomain-like_sf"/>
</dbReference>
<dbReference type="Proteomes" id="UP001221686">
    <property type="component" value="Unassembled WGS sequence"/>
</dbReference>
<dbReference type="Pfam" id="PF00440">
    <property type="entry name" value="TetR_N"/>
    <property type="match status" value="1"/>
</dbReference>
<dbReference type="SUPFAM" id="SSF48498">
    <property type="entry name" value="Tetracyclin repressor-like, C-terminal domain"/>
    <property type="match status" value="1"/>
</dbReference>
<dbReference type="PANTHER" id="PTHR30055">
    <property type="entry name" value="HTH-TYPE TRANSCRIPTIONAL REGULATOR RUTR"/>
    <property type="match status" value="1"/>
</dbReference>
<keyword evidence="1 2" id="KW-0238">DNA-binding</keyword>
<evidence type="ECO:0000259" key="3">
    <source>
        <dbReference type="PROSITE" id="PS50977"/>
    </source>
</evidence>
<dbReference type="PRINTS" id="PR00455">
    <property type="entry name" value="HTHTETR"/>
</dbReference>
<name>A0ABT5E6Q1_9BACT</name>
<dbReference type="EMBL" id="JAQNDL010000003">
    <property type="protein sequence ID" value="MDC0721536.1"/>
    <property type="molecule type" value="Genomic_DNA"/>
</dbReference>
<evidence type="ECO:0000256" key="1">
    <source>
        <dbReference type="ARBA" id="ARBA00023125"/>
    </source>
</evidence>
<sequence length="227" mass="24812">MAKPEARPYHSPARRRQADATRQQILAAARTLLGTHGYEDTTIDAIARAAGVAAPTVYAAYGSKRGIVAELIHQARFGEAYETAVTAALATDDPVQRLALAAKVARTVYEGERVELELLRGVGVVAPELAALEREGELGRREAQRGLVEAMASAGQLREDLDVEAARDVLWAMTNRELFRLLVSGRGWPGERYEQWLAGMLKSALLRDSGVVHDGEVVRNSTKKQQR</sequence>
<dbReference type="InterPro" id="IPR050109">
    <property type="entry name" value="HTH-type_TetR-like_transc_reg"/>
</dbReference>
<feature type="domain" description="HTH tetR-type" evidence="3">
    <location>
        <begin position="19"/>
        <end position="79"/>
    </location>
</feature>
<dbReference type="InterPro" id="IPR001647">
    <property type="entry name" value="HTH_TetR"/>
</dbReference>
<evidence type="ECO:0000313" key="5">
    <source>
        <dbReference type="Proteomes" id="UP001221686"/>
    </source>
</evidence>
<evidence type="ECO:0000313" key="4">
    <source>
        <dbReference type="EMBL" id="MDC0721536.1"/>
    </source>
</evidence>
<accession>A0ABT5E6Q1</accession>
<dbReference type="InterPro" id="IPR036271">
    <property type="entry name" value="Tet_transcr_reg_TetR-rel_C_sf"/>
</dbReference>
<dbReference type="PANTHER" id="PTHR30055:SF146">
    <property type="entry name" value="HTH-TYPE TRANSCRIPTIONAL DUAL REGULATOR CECR"/>
    <property type="match status" value="1"/>
</dbReference>
<gene>
    <name evidence="4" type="ORF">POL25_31805</name>
</gene>
<proteinExistence type="predicted"/>
<organism evidence="4 5">
    <name type="scientific">Nannocystis bainbridge</name>
    <dbReference type="NCBI Taxonomy" id="2995303"/>
    <lineage>
        <taxon>Bacteria</taxon>
        <taxon>Pseudomonadati</taxon>
        <taxon>Myxococcota</taxon>
        <taxon>Polyangia</taxon>
        <taxon>Nannocystales</taxon>
        <taxon>Nannocystaceae</taxon>
        <taxon>Nannocystis</taxon>
    </lineage>
</organism>
<keyword evidence="5" id="KW-1185">Reference proteome</keyword>
<feature type="DNA-binding region" description="H-T-H motif" evidence="2">
    <location>
        <begin position="42"/>
        <end position="61"/>
    </location>
</feature>
<dbReference type="SUPFAM" id="SSF46689">
    <property type="entry name" value="Homeodomain-like"/>
    <property type="match status" value="1"/>
</dbReference>
<dbReference type="Gene3D" id="1.10.357.10">
    <property type="entry name" value="Tetracycline Repressor, domain 2"/>
    <property type="match status" value="1"/>
</dbReference>
<dbReference type="RefSeq" id="WP_272090039.1">
    <property type="nucleotide sequence ID" value="NZ_JAQNDL010000003.1"/>
</dbReference>
<comment type="caution">
    <text evidence="4">The sequence shown here is derived from an EMBL/GenBank/DDBJ whole genome shotgun (WGS) entry which is preliminary data.</text>
</comment>
<protein>
    <submittedName>
        <fullName evidence="4">TetR/AcrR family transcriptional regulator</fullName>
    </submittedName>
</protein>